<dbReference type="AlphaFoldDB" id="A0A2A8D454"/>
<organism evidence="2 3">
    <name type="scientific">Rothia dentocariosa</name>
    <dbReference type="NCBI Taxonomy" id="2047"/>
    <lineage>
        <taxon>Bacteria</taxon>
        <taxon>Bacillati</taxon>
        <taxon>Actinomycetota</taxon>
        <taxon>Actinomycetes</taxon>
        <taxon>Micrococcales</taxon>
        <taxon>Micrococcaceae</taxon>
        <taxon>Rothia</taxon>
    </lineage>
</organism>
<dbReference type="EMBL" id="PDEV01000004">
    <property type="protein sequence ID" value="PEN15736.1"/>
    <property type="molecule type" value="Genomic_DNA"/>
</dbReference>
<accession>A0A2A8D454</accession>
<keyword evidence="3" id="KW-1185">Reference proteome</keyword>
<proteinExistence type="predicted"/>
<feature type="region of interest" description="Disordered" evidence="1">
    <location>
        <begin position="1"/>
        <end position="27"/>
    </location>
</feature>
<comment type="caution">
    <text evidence="2">The sequence shown here is derived from an EMBL/GenBank/DDBJ whole genome shotgun (WGS) entry which is preliminary data.</text>
</comment>
<dbReference type="RefSeq" id="WP_098043000.1">
    <property type="nucleotide sequence ID" value="NZ_PDEV01000004.1"/>
</dbReference>
<evidence type="ECO:0000256" key="1">
    <source>
        <dbReference type="SAM" id="MobiDB-lite"/>
    </source>
</evidence>
<protein>
    <submittedName>
        <fullName evidence="2">Uncharacterized protein</fullName>
    </submittedName>
</protein>
<reference evidence="2" key="1">
    <citation type="submission" date="2017-10" db="EMBL/GenBank/DDBJ databases">
        <title>Kefir isolates.</title>
        <authorList>
            <person name="Kim Y."/>
            <person name="Blasche S."/>
        </authorList>
    </citation>
    <scope>NUCLEOTIDE SEQUENCE [LARGE SCALE GENOMIC DNA]</scope>
    <source>
        <strain evidence="2">OG2-2</strain>
    </source>
</reference>
<dbReference type="Proteomes" id="UP000219947">
    <property type="component" value="Unassembled WGS sequence"/>
</dbReference>
<gene>
    <name evidence="2" type="ORF">CRM92_09010</name>
</gene>
<sequence>MTAIAPAPTPQPHTGDVPPGAHPPTSADILRAAGDMGIGTSAATSFASSLQGLAGQARSKGQELAASLEQHAASIQTMLHKANGMRAEHWKSSAGRAYRNALDQHEKSLTETHQQVQHAAEDARRAGEEVAAALESQANTILGAAAGLDGMLKGLLNTTADTLENLNPADIIKSSGALNAQHALDQLLNYSQVPTGLLQSSGIH</sequence>
<evidence type="ECO:0000313" key="2">
    <source>
        <dbReference type="EMBL" id="PEN15736.1"/>
    </source>
</evidence>
<name>A0A2A8D454_9MICC</name>
<evidence type="ECO:0000313" key="3">
    <source>
        <dbReference type="Proteomes" id="UP000219947"/>
    </source>
</evidence>